<feature type="chain" id="PRO_5028848779" description="Putative peptidase domain-containing protein" evidence="1">
    <location>
        <begin position="21"/>
        <end position="248"/>
    </location>
</feature>
<evidence type="ECO:0000259" key="2">
    <source>
        <dbReference type="Pfam" id="PF13933"/>
    </source>
</evidence>
<evidence type="ECO:0000313" key="3">
    <source>
        <dbReference type="EMBL" id="QLG71679.1"/>
    </source>
</evidence>
<dbReference type="EMBL" id="CP058606">
    <property type="protein sequence ID" value="QLG71679.1"/>
    <property type="molecule type" value="Genomic_DNA"/>
</dbReference>
<keyword evidence="1" id="KW-0732">Signal</keyword>
<reference evidence="3 4" key="1">
    <citation type="submission" date="2020-07" db="EMBL/GenBank/DDBJ databases">
        <title>The yeast mating-type switching endonuclease HO is a domesticated member of an unorthodox homing genetic element family.</title>
        <authorList>
            <person name="Coughlan A.Y."/>
            <person name="Lombardi L."/>
            <person name="Braun-Galleani S."/>
            <person name="Martos A.R."/>
            <person name="Galeote V."/>
            <person name="Bigey F."/>
            <person name="Dequin S."/>
            <person name="Byrne K.P."/>
            <person name="Wolfe K.H."/>
        </authorList>
    </citation>
    <scope>NUCLEOTIDE SEQUENCE [LARGE SCALE GENOMIC DNA]</scope>
    <source>
        <strain evidence="3 4">NRRL Y-6702</strain>
    </source>
</reference>
<dbReference type="Gene3D" id="3.40.390.10">
    <property type="entry name" value="Collagenase (Catalytic Domain)"/>
    <property type="match status" value="1"/>
</dbReference>
<feature type="signal peptide" evidence="1">
    <location>
        <begin position="1"/>
        <end position="20"/>
    </location>
</feature>
<organism evidence="3 4">
    <name type="scientific">Zygotorulaspora mrakii</name>
    <name type="common">Zygosaccharomyces mrakii</name>
    <dbReference type="NCBI Taxonomy" id="42260"/>
    <lineage>
        <taxon>Eukaryota</taxon>
        <taxon>Fungi</taxon>
        <taxon>Dikarya</taxon>
        <taxon>Ascomycota</taxon>
        <taxon>Saccharomycotina</taxon>
        <taxon>Saccharomycetes</taxon>
        <taxon>Saccharomycetales</taxon>
        <taxon>Saccharomycetaceae</taxon>
        <taxon>Zygotorulaspora</taxon>
    </lineage>
</organism>
<dbReference type="GO" id="GO:0008237">
    <property type="term" value="F:metallopeptidase activity"/>
    <property type="evidence" value="ECO:0007669"/>
    <property type="project" value="InterPro"/>
</dbReference>
<dbReference type="GO" id="GO:0009277">
    <property type="term" value="C:fungal-type cell wall"/>
    <property type="evidence" value="ECO:0007669"/>
    <property type="project" value="TreeGrafter"/>
</dbReference>
<dbReference type="GO" id="GO:0005576">
    <property type="term" value="C:extracellular region"/>
    <property type="evidence" value="ECO:0007669"/>
    <property type="project" value="TreeGrafter"/>
</dbReference>
<dbReference type="PANTHER" id="PTHR39399">
    <property type="entry name" value="PROTEIN ZPS1"/>
    <property type="match status" value="1"/>
</dbReference>
<dbReference type="InterPro" id="IPR024079">
    <property type="entry name" value="MetalloPept_cat_dom_sf"/>
</dbReference>
<dbReference type="GO" id="GO:0008270">
    <property type="term" value="F:zinc ion binding"/>
    <property type="evidence" value="ECO:0007669"/>
    <property type="project" value="TreeGrafter"/>
</dbReference>
<name>A0A7H9B132_ZYGMR</name>
<dbReference type="PANTHER" id="PTHR39399:SF1">
    <property type="entry name" value="PROTEIN ZPS1"/>
    <property type="match status" value="1"/>
</dbReference>
<gene>
    <name evidence="3" type="ORF">HG535_0C00270</name>
</gene>
<dbReference type="AlphaFoldDB" id="A0A7H9B132"/>
<sequence>MKLICSTLTAISLFSSQALGAPVYNTNSTEELQTAVSGDVFGWSHPTFPELYHTCNDTNVRMLNAALKDSVEVSAYAKQRLLKYGVDDVYYTRWFGNGSIFTVMGVFDQLVEASKNDLLLRCDDIDGLCAAHPDTYPGYHRTSAPSETVICDYFYTSKKPLSSICFDGSIVDVGPKHYAGIDLLHRYLHIAAMNQREVSELVEELNEIVAYAADNATYAVKNTDNYLHYMADVYSSSVVAGGCLGNLS</sequence>
<dbReference type="RefSeq" id="XP_037143407.1">
    <property type="nucleotide sequence ID" value="XM_037287512.1"/>
</dbReference>
<dbReference type="OrthoDB" id="4689212at2759"/>
<feature type="domain" description="Putative peptidase" evidence="2">
    <location>
        <begin position="17"/>
        <end position="246"/>
    </location>
</feature>
<dbReference type="GO" id="GO:0009986">
    <property type="term" value="C:cell surface"/>
    <property type="evidence" value="ECO:0007669"/>
    <property type="project" value="TreeGrafter"/>
</dbReference>
<dbReference type="Proteomes" id="UP000509704">
    <property type="component" value="Chromosome 3"/>
</dbReference>
<dbReference type="KEGG" id="zmk:HG535_0C00270"/>
<protein>
    <recommendedName>
        <fullName evidence="2">Putative peptidase domain-containing protein</fullName>
    </recommendedName>
</protein>
<accession>A0A7H9B132</accession>
<keyword evidence="4" id="KW-1185">Reference proteome</keyword>
<evidence type="ECO:0000313" key="4">
    <source>
        <dbReference type="Proteomes" id="UP000509704"/>
    </source>
</evidence>
<evidence type="ECO:0000256" key="1">
    <source>
        <dbReference type="SAM" id="SignalP"/>
    </source>
</evidence>
<dbReference type="Pfam" id="PF13933">
    <property type="entry name" value="HRXXH"/>
    <property type="match status" value="1"/>
</dbReference>
<dbReference type="GO" id="GO:0005178">
    <property type="term" value="F:integrin binding"/>
    <property type="evidence" value="ECO:0007669"/>
    <property type="project" value="TreeGrafter"/>
</dbReference>
<proteinExistence type="predicted"/>
<dbReference type="GeneID" id="59235374"/>
<dbReference type="InterPro" id="IPR039124">
    <property type="entry name" value="PRA1-like"/>
</dbReference>
<dbReference type="InterPro" id="IPR029482">
    <property type="entry name" value="HRXXH"/>
</dbReference>
<dbReference type="SUPFAM" id="SSF55486">
    <property type="entry name" value="Metalloproteases ('zincins'), catalytic domain"/>
    <property type="match status" value="1"/>
</dbReference>